<dbReference type="KEGG" id="ccp:CHC_T00005677001"/>
<name>R7QHC6_CHOCR</name>
<evidence type="ECO:0000313" key="1">
    <source>
        <dbReference type="EMBL" id="CDF37464.1"/>
    </source>
</evidence>
<protein>
    <submittedName>
        <fullName evidence="1">Uncharacterized protein</fullName>
    </submittedName>
</protein>
<organism evidence="1 2">
    <name type="scientific">Chondrus crispus</name>
    <name type="common">Carrageen Irish moss</name>
    <name type="synonym">Polymorpha crispa</name>
    <dbReference type="NCBI Taxonomy" id="2769"/>
    <lineage>
        <taxon>Eukaryota</taxon>
        <taxon>Rhodophyta</taxon>
        <taxon>Florideophyceae</taxon>
        <taxon>Rhodymeniophycidae</taxon>
        <taxon>Gigartinales</taxon>
        <taxon>Gigartinaceae</taxon>
        <taxon>Chondrus</taxon>
    </lineage>
</organism>
<dbReference type="AlphaFoldDB" id="R7QHC6"/>
<dbReference type="Gramene" id="CDF37464">
    <property type="protein sequence ID" value="CDF37464"/>
    <property type="gene ID" value="CHC_T00005677001"/>
</dbReference>
<keyword evidence="2" id="KW-1185">Reference proteome</keyword>
<dbReference type="GeneID" id="17324996"/>
<dbReference type="EMBL" id="HG001841">
    <property type="protein sequence ID" value="CDF37464.1"/>
    <property type="molecule type" value="Genomic_DNA"/>
</dbReference>
<sequence length="26" mass="2849">MKAHTQFRSPFVLGLMQGSRGCPGRS</sequence>
<accession>R7QHC6</accession>
<dbReference type="RefSeq" id="XP_005717283.1">
    <property type="nucleotide sequence ID" value="XM_005717226.1"/>
</dbReference>
<proteinExistence type="predicted"/>
<dbReference type="Proteomes" id="UP000012073">
    <property type="component" value="Unassembled WGS sequence"/>
</dbReference>
<reference evidence="2" key="1">
    <citation type="journal article" date="2013" name="Proc. Natl. Acad. Sci. U.S.A.">
        <title>Genome structure and metabolic features in the red seaweed Chondrus crispus shed light on evolution of the Archaeplastida.</title>
        <authorList>
            <person name="Collen J."/>
            <person name="Porcel B."/>
            <person name="Carre W."/>
            <person name="Ball S.G."/>
            <person name="Chaparro C."/>
            <person name="Tonon T."/>
            <person name="Barbeyron T."/>
            <person name="Michel G."/>
            <person name="Noel B."/>
            <person name="Valentin K."/>
            <person name="Elias M."/>
            <person name="Artiguenave F."/>
            <person name="Arun A."/>
            <person name="Aury J.M."/>
            <person name="Barbosa-Neto J.F."/>
            <person name="Bothwell J.H."/>
            <person name="Bouget F.Y."/>
            <person name="Brillet L."/>
            <person name="Cabello-Hurtado F."/>
            <person name="Capella-Gutierrez S."/>
            <person name="Charrier B."/>
            <person name="Cladiere L."/>
            <person name="Cock J.M."/>
            <person name="Coelho S.M."/>
            <person name="Colleoni C."/>
            <person name="Czjzek M."/>
            <person name="Da Silva C."/>
            <person name="Delage L."/>
            <person name="Denoeud F."/>
            <person name="Deschamps P."/>
            <person name="Dittami S.M."/>
            <person name="Gabaldon T."/>
            <person name="Gachon C.M."/>
            <person name="Groisillier A."/>
            <person name="Herve C."/>
            <person name="Jabbari K."/>
            <person name="Katinka M."/>
            <person name="Kloareg B."/>
            <person name="Kowalczyk N."/>
            <person name="Labadie K."/>
            <person name="Leblanc C."/>
            <person name="Lopez P.J."/>
            <person name="McLachlan D.H."/>
            <person name="Meslet-Cladiere L."/>
            <person name="Moustafa A."/>
            <person name="Nehr Z."/>
            <person name="Nyvall Collen P."/>
            <person name="Panaud O."/>
            <person name="Partensky F."/>
            <person name="Poulain J."/>
            <person name="Rensing S.A."/>
            <person name="Rousvoal S."/>
            <person name="Samson G."/>
            <person name="Symeonidi A."/>
            <person name="Weissenbach J."/>
            <person name="Zambounis A."/>
            <person name="Wincker P."/>
            <person name="Boyen C."/>
        </authorList>
    </citation>
    <scope>NUCLEOTIDE SEQUENCE [LARGE SCALE GENOMIC DNA]</scope>
    <source>
        <strain evidence="2">cv. Stackhouse</strain>
    </source>
</reference>
<gene>
    <name evidence="1" type="ORF">CHC_T00005677001</name>
</gene>
<evidence type="ECO:0000313" key="2">
    <source>
        <dbReference type="Proteomes" id="UP000012073"/>
    </source>
</evidence>